<gene>
    <name evidence="4" type="ORF">MNV_590015</name>
</gene>
<dbReference type="EMBL" id="FZMP01000206">
    <property type="protein sequence ID" value="SNQ62082.1"/>
    <property type="molecule type" value="Genomic_DNA"/>
</dbReference>
<dbReference type="OrthoDB" id="6978at2157"/>
<keyword evidence="2" id="KW-0408">Iron</keyword>
<dbReference type="STRING" id="1392998.ANME2D_02899"/>
<protein>
    <recommendedName>
        <fullName evidence="3">Ferritin/DPS domain-containing protein</fullName>
    </recommendedName>
</protein>
<dbReference type="InterPro" id="IPR012347">
    <property type="entry name" value="Ferritin-like"/>
</dbReference>
<dbReference type="PANTHER" id="PTHR30295:SF0">
    <property type="entry name" value="BACTERIOFERRITIN"/>
    <property type="match status" value="1"/>
</dbReference>
<proteinExistence type="predicted"/>
<evidence type="ECO:0000256" key="1">
    <source>
        <dbReference type="ARBA" id="ARBA00022434"/>
    </source>
</evidence>
<dbReference type="PANTHER" id="PTHR30295">
    <property type="entry name" value="BACTERIOFERRITIN"/>
    <property type="match status" value="1"/>
</dbReference>
<dbReference type="GO" id="GO:0005829">
    <property type="term" value="C:cytosol"/>
    <property type="evidence" value="ECO:0007669"/>
    <property type="project" value="TreeGrafter"/>
</dbReference>
<dbReference type="GO" id="GO:0020037">
    <property type="term" value="F:heme binding"/>
    <property type="evidence" value="ECO:0007669"/>
    <property type="project" value="TreeGrafter"/>
</dbReference>
<keyword evidence="5" id="KW-1185">Reference proteome</keyword>
<evidence type="ECO:0000256" key="2">
    <source>
        <dbReference type="ARBA" id="ARBA00023004"/>
    </source>
</evidence>
<evidence type="ECO:0000259" key="3">
    <source>
        <dbReference type="Pfam" id="PF00210"/>
    </source>
</evidence>
<dbReference type="AlphaFoldDB" id="A0A284VS32"/>
<dbReference type="CDD" id="cd00657">
    <property type="entry name" value="Ferritin_like"/>
    <property type="match status" value="1"/>
</dbReference>
<dbReference type="InterPro" id="IPR009078">
    <property type="entry name" value="Ferritin-like_SF"/>
</dbReference>
<dbReference type="GO" id="GO:0008199">
    <property type="term" value="F:ferric iron binding"/>
    <property type="evidence" value="ECO:0007669"/>
    <property type="project" value="InterPro"/>
</dbReference>
<sequence length="134" mass="15747">MDTEEITRLLNKAFVHEIEATMIYVRNAFIMPQCDPGRVTEAIAVDEMRHMNWLADLIVKRGGKPGMEHKELDFGGDELRSQLKMQIEHETEAIEMYKSQINTIDDPEVVGVLKHILDEEKRHRKEFRMRLEKL</sequence>
<organism evidence="4 5">
    <name type="scientific">Candidatus Methanoperedens nitratireducens</name>
    <dbReference type="NCBI Taxonomy" id="1392998"/>
    <lineage>
        <taxon>Archaea</taxon>
        <taxon>Methanobacteriati</taxon>
        <taxon>Methanobacteriota</taxon>
        <taxon>Stenosarchaea group</taxon>
        <taxon>Methanomicrobia</taxon>
        <taxon>Methanosarcinales</taxon>
        <taxon>ANME-2 cluster</taxon>
        <taxon>Candidatus Methanoperedentaceae</taxon>
        <taxon>Candidatus Methanoperedens</taxon>
    </lineage>
</organism>
<dbReference type="SUPFAM" id="SSF47240">
    <property type="entry name" value="Ferritin-like"/>
    <property type="match status" value="1"/>
</dbReference>
<dbReference type="Proteomes" id="UP000218615">
    <property type="component" value="Unassembled WGS sequence"/>
</dbReference>
<feature type="domain" description="Ferritin/DPS" evidence="3">
    <location>
        <begin position="38"/>
        <end position="134"/>
    </location>
</feature>
<dbReference type="Pfam" id="PF00210">
    <property type="entry name" value="Ferritin"/>
    <property type="match status" value="1"/>
</dbReference>
<accession>A0A284VS32</accession>
<reference evidence="5" key="1">
    <citation type="submission" date="2017-06" db="EMBL/GenBank/DDBJ databases">
        <authorList>
            <person name="Cremers G."/>
        </authorList>
    </citation>
    <scope>NUCLEOTIDE SEQUENCE [LARGE SCALE GENOMIC DNA]</scope>
</reference>
<dbReference type="RefSeq" id="WP_096206698.1">
    <property type="nucleotide sequence ID" value="NZ_FZMP01000206.1"/>
</dbReference>
<dbReference type="InterPro" id="IPR008331">
    <property type="entry name" value="Ferritin_DPS_dom"/>
</dbReference>
<evidence type="ECO:0000313" key="4">
    <source>
        <dbReference type="EMBL" id="SNQ62082.1"/>
    </source>
</evidence>
<dbReference type="Gene3D" id="1.20.1260.10">
    <property type="match status" value="1"/>
</dbReference>
<evidence type="ECO:0000313" key="5">
    <source>
        <dbReference type="Proteomes" id="UP000218615"/>
    </source>
</evidence>
<dbReference type="GO" id="GO:0004322">
    <property type="term" value="F:ferroxidase activity"/>
    <property type="evidence" value="ECO:0007669"/>
    <property type="project" value="TreeGrafter"/>
</dbReference>
<name>A0A284VS32_9EURY</name>
<dbReference type="GO" id="GO:0006879">
    <property type="term" value="P:intracellular iron ion homeostasis"/>
    <property type="evidence" value="ECO:0007669"/>
    <property type="project" value="UniProtKB-KW"/>
</dbReference>
<keyword evidence="1" id="KW-0409">Iron storage</keyword>